<dbReference type="OrthoDB" id="127233at2759"/>
<evidence type="ECO:0000313" key="2">
    <source>
        <dbReference type="Proteomes" id="UP000237271"/>
    </source>
</evidence>
<gene>
    <name evidence="1" type="ORF">PHPALM_13225</name>
</gene>
<proteinExistence type="predicted"/>
<dbReference type="AlphaFoldDB" id="A0A2P4XXQ2"/>
<keyword evidence="2" id="KW-1185">Reference proteome</keyword>
<dbReference type="EMBL" id="NCKW01007104">
    <property type="protein sequence ID" value="POM70347.1"/>
    <property type="molecule type" value="Genomic_DNA"/>
</dbReference>
<reference evidence="1 2" key="1">
    <citation type="journal article" date="2017" name="Genome Biol. Evol.">
        <title>Phytophthora megakarya and P. palmivora, closely related causal agents of cacao black pod rot, underwent increases in genome sizes and gene numbers by different mechanisms.</title>
        <authorList>
            <person name="Ali S.S."/>
            <person name="Shao J."/>
            <person name="Lary D.J."/>
            <person name="Kronmiller B."/>
            <person name="Shen D."/>
            <person name="Strem M.D."/>
            <person name="Amoako-Attah I."/>
            <person name="Akrofi A.Y."/>
            <person name="Begoude B.A."/>
            <person name="Ten Hoopen G.M."/>
            <person name="Coulibaly K."/>
            <person name="Kebe B.I."/>
            <person name="Melnick R.L."/>
            <person name="Guiltinan M.J."/>
            <person name="Tyler B.M."/>
            <person name="Meinhardt L.W."/>
            <person name="Bailey B.A."/>
        </authorList>
    </citation>
    <scope>NUCLEOTIDE SEQUENCE [LARGE SCALE GENOMIC DNA]</scope>
    <source>
        <strain evidence="2">sbr112.9</strain>
    </source>
</reference>
<sequence length="148" mass="17043">MIGLTVMQYRGDQLYPVKVQVRFYQTGWLCANILEYLHLVDTIDLKARKPPGQPRKKTICLDRDGPRRSQYTVDALMKRLVDKPASVINWSILKIQIDTGGDGGQNPVGKRYWNIQNENLQGMPPMDIEELARTINYFFQMGHNIAPH</sequence>
<evidence type="ECO:0000313" key="1">
    <source>
        <dbReference type="EMBL" id="POM70347.1"/>
    </source>
</evidence>
<dbReference type="Proteomes" id="UP000237271">
    <property type="component" value="Unassembled WGS sequence"/>
</dbReference>
<name>A0A2P4XXQ2_9STRA</name>
<organism evidence="1 2">
    <name type="scientific">Phytophthora palmivora</name>
    <dbReference type="NCBI Taxonomy" id="4796"/>
    <lineage>
        <taxon>Eukaryota</taxon>
        <taxon>Sar</taxon>
        <taxon>Stramenopiles</taxon>
        <taxon>Oomycota</taxon>
        <taxon>Peronosporomycetes</taxon>
        <taxon>Peronosporales</taxon>
        <taxon>Peronosporaceae</taxon>
        <taxon>Phytophthora</taxon>
    </lineage>
</organism>
<comment type="caution">
    <text evidence="1">The sequence shown here is derived from an EMBL/GenBank/DDBJ whole genome shotgun (WGS) entry which is preliminary data.</text>
</comment>
<protein>
    <submittedName>
        <fullName evidence="1">Uncharacterized protein</fullName>
    </submittedName>
</protein>
<accession>A0A2P4XXQ2</accession>